<dbReference type="EMBL" id="BATB01000016">
    <property type="protein sequence ID" value="GAD55565.1"/>
    <property type="molecule type" value="Genomic_DNA"/>
</dbReference>
<proteinExistence type="predicted"/>
<accession>U2Z2F4</accession>
<dbReference type="Proteomes" id="UP000016566">
    <property type="component" value="Unassembled WGS sequence"/>
</dbReference>
<feature type="region of interest" description="Disordered" evidence="1">
    <location>
        <begin position="1"/>
        <end position="26"/>
    </location>
</feature>
<comment type="caution">
    <text evidence="2">The sequence shown here is derived from an EMBL/GenBank/DDBJ whole genome shotgun (WGS) entry which is preliminary data.</text>
</comment>
<organism evidence="2 3">
    <name type="scientific">Limimaricola cinnabarinus LL-001</name>
    <dbReference type="NCBI Taxonomy" id="1337093"/>
    <lineage>
        <taxon>Bacteria</taxon>
        <taxon>Pseudomonadati</taxon>
        <taxon>Pseudomonadota</taxon>
        <taxon>Alphaproteobacteria</taxon>
        <taxon>Rhodobacterales</taxon>
        <taxon>Paracoccaceae</taxon>
        <taxon>Limimaricola</taxon>
    </lineage>
</organism>
<evidence type="ECO:0000313" key="3">
    <source>
        <dbReference type="Proteomes" id="UP000016566"/>
    </source>
</evidence>
<gene>
    <name evidence="2" type="ORF">MBELCI_1617</name>
</gene>
<reference evidence="2" key="1">
    <citation type="journal article" date="2013" name="Genome Announc.">
        <title>Draft Genome Sequence of Loktanella cinnabarina LL-001T, Isolated from Deep-Sea Floor Sediment.</title>
        <authorList>
            <person name="Nishi S."/>
            <person name="Tsubouchi T."/>
            <person name="Takaki Y."/>
            <person name="Koyanagi R."/>
            <person name="Satoh N."/>
            <person name="Maruyama T."/>
            <person name="Hatada Y."/>
        </authorList>
    </citation>
    <scope>NUCLEOTIDE SEQUENCE [LARGE SCALE GENOMIC DNA]</scope>
    <source>
        <strain evidence="2">LL-001</strain>
    </source>
</reference>
<protein>
    <submittedName>
        <fullName evidence="2">Uncharacterized protein</fullName>
    </submittedName>
</protein>
<evidence type="ECO:0000256" key="1">
    <source>
        <dbReference type="SAM" id="MobiDB-lite"/>
    </source>
</evidence>
<dbReference type="STRING" id="1337093.MBELCI_1617"/>
<dbReference type="AlphaFoldDB" id="U2Z2F4"/>
<sequence length="38" mass="3966">MDRDESGHNGQDPQVSSHHRSAPAVPVITLAGTLVNAT</sequence>
<evidence type="ECO:0000313" key="2">
    <source>
        <dbReference type="EMBL" id="GAD55565.1"/>
    </source>
</evidence>
<keyword evidence="3" id="KW-1185">Reference proteome</keyword>
<name>U2Z2F4_9RHOB</name>